<protein>
    <submittedName>
        <fullName evidence="1">Uncharacterized protein</fullName>
    </submittedName>
</protein>
<dbReference type="EMBL" id="KF790745">
    <property type="protein sequence ID" value="AIE47656.1"/>
    <property type="molecule type" value="Genomic_DNA"/>
</dbReference>
<name>A0A068LM55_9ZZZZ</name>
<accession>A0A068LM55</accession>
<evidence type="ECO:0000313" key="1">
    <source>
        <dbReference type="EMBL" id="AIE47656.1"/>
    </source>
</evidence>
<dbReference type="AlphaFoldDB" id="A0A068LM55"/>
<proteinExistence type="predicted"/>
<sequence length="52" mass="5763">MRISFLRRVSDMNGRFRRFICFTAVAAALLILAGAGAGAYSYGDDYDDRIVV</sequence>
<organism evidence="1">
    <name type="scientific">uncultured prokaryote</name>
    <dbReference type="NCBI Taxonomy" id="198431"/>
    <lineage>
        <taxon>unclassified sequences</taxon>
        <taxon>environmental samples</taxon>
    </lineage>
</organism>
<reference evidence="1" key="1">
    <citation type="journal article" date="2014" name="BMC Genomics">
        <title>Metasecretome-selective phage display approach for mining the functional potential of a rumen microbial community.</title>
        <authorList>
            <person name="Ciric M."/>
            <person name="Moon C.D."/>
            <person name="Leahy S.C."/>
            <person name="Creevey C.J."/>
            <person name="Altermann E."/>
            <person name="Attwood G.T."/>
            <person name="Rakonjac J."/>
            <person name="Gagic D."/>
        </authorList>
    </citation>
    <scope>NUCLEOTIDE SEQUENCE</scope>
</reference>
<feature type="non-terminal residue" evidence="1">
    <location>
        <position position="52"/>
    </location>
</feature>